<dbReference type="AlphaFoldDB" id="A0A6G1JZ41"/>
<protein>
    <submittedName>
        <fullName evidence="2">Uncharacterized protein</fullName>
    </submittedName>
</protein>
<organism evidence="2 3">
    <name type="scientific">Pleomassaria siparia CBS 279.74</name>
    <dbReference type="NCBI Taxonomy" id="1314801"/>
    <lineage>
        <taxon>Eukaryota</taxon>
        <taxon>Fungi</taxon>
        <taxon>Dikarya</taxon>
        <taxon>Ascomycota</taxon>
        <taxon>Pezizomycotina</taxon>
        <taxon>Dothideomycetes</taxon>
        <taxon>Pleosporomycetidae</taxon>
        <taxon>Pleosporales</taxon>
        <taxon>Pleomassariaceae</taxon>
        <taxon>Pleomassaria</taxon>
    </lineage>
</organism>
<dbReference type="GO" id="GO:0017025">
    <property type="term" value="F:TBP-class protein binding"/>
    <property type="evidence" value="ECO:0007669"/>
    <property type="project" value="TreeGrafter"/>
</dbReference>
<feature type="compositionally biased region" description="Polar residues" evidence="1">
    <location>
        <begin position="54"/>
        <end position="66"/>
    </location>
</feature>
<dbReference type="PANTHER" id="PTHR28244">
    <property type="entry name" value="RNA POLYMERASE I-SPECIFIC TRANSCRIPTION INITIATION FACTOR RRN11"/>
    <property type="match status" value="1"/>
</dbReference>
<evidence type="ECO:0000313" key="2">
    <source>
        <dbReference type="EMBL" id="KAF2705613.1"/>
    </source>
</evidence>
<dbReference type="Proteomes" id="UP000799428">
    <property type="component" value="Unassembled WGS sequence"/>
</dbReference>
<feature type="region of interest" description="Disordered" evidence="1">
    <location>
        <begin position="1"/>
        <end position="66"/>
    </location>
</feature>
<reference evidence="2" key="1">
    <citation type="journal article" date="2020" name="Stud. Mycol.">
        <title>101 Dothideomycetes genomes: a test case for predicting lifestyles and emergence of pathogens.</title>
        <authorList>
            <person name="Haridas S."/>
            <person name="Albert R."/>
            <person name="Binder M."/>
            <person name="Bloem J."/>
            <person name="Labutti K."/>
            <person name="Salamov A."/>
            <person name="Andreopoulos B."/>
            <person name="Baker S."/>
            <person name="Barry K."/>
            <person name="Bills G."/>
            <person name="Bluhm B."/>
            <person name="Cannon C."/>
            <person name="Castanera R."/>
            <person name="Culley D."/>
            <person name="Daum C."/>
            <person name="Ezra D."/>
            <person name="Gonzalez J."/>
            <person name="Henrissat B."/>
            <person name="Kuo A."/>
            <person name="Liang C."/>
            <person name="Lipzen A."/>
            <person name="Lutzoni F."/>
            <person name="Magnuson J."/>
            <person name="Mondo S."/>
            <person name="Nolan M."/>
            <person name="Ohm R."/>
            <person name="Pangilinan J."/>
            <person name="Park H.-J."/>
            <person name="Ramirez L."/>
            <person name="Alfaro M."/>
            <person name="Sun H."/>
            <person name="Tritt A."/>
            <person name="Yoshinaga Y."/>
            <person name="Zwiers L.-H."/>
            <person name="Turgeon B."/>
            <person name="Goodwin S."/>
            <person name="Spatafora J."/>
            <person name="Crous P."/>
            <person name="Grigoriev I."/>
        </authorList>
    </citation>
    <scope>NUCLEOTIDE SEQUENCE</scope>
    <source>
        <strain evidence="2">CBS 279.74</strain>
    </source>
</reference>
<accession>A0A6G1JZ41</accession>
<sequence>MHSAVQLQPRQQTTLSLRASQYKPPSKRKRDDYDDEDVEEPPIASPGRDAGGPLSSSNAQSPDSLDTVETAQLRVAGILPTDEFQVPPPPFPHAPARGSKPVFNYTKLQQELAGLDPPLYAVNGASKSQPVDRKSERPALRQEQLGVLSTMMHYCLLQGNYHRAGRAWGLILRTQIAGLPIDPRNHGRWGIGAELLLRRNAHSPSNRSQSRHLGAETAHIEQSPPDDDVLFTREGFELAREYYERLIVQHPNRKHLNHSVDDGVFYPAMFSLWIYEVVSIGEDTASEEARTRTSAIKEKELRQAREISSRIDQLVVSPPFDKHAGLLRLRGMVALWIGDLLLKNNSGHEGDEWDYDEVSEIEDEEYASARRRRYADSLRELKESQVFFGRAHANGQQRLGGTMSSVDAKIKHLTTRLSTLGG</sequence>
<evidence type="ECO:0000313" key="3">
    <source>
        <dbReference type="Proteomes" id="UP000799428"/>
    </source>
</evidence>
<dbReference type="GO" id="GO:0001181">
    <property type="term" value="F:RNA polymerase I general transcription initiation factor activity"/>
    <property type="evidence" value="ECO:0007669"/>
    <property type="project" value="InterPro"/>
</dbReference>
<keyword evidence="3" id="KW-1185">Reference proteome</keyword>
<dbReference type="OrthoDB" id="2159786at2759"/>
<dbReference type="EMBL" id="MU005778">
    <property type="protein sequence ID" value="KAF2705613.1"/>
    <property type="molecule type" value="Genomic_DNA"/>
</dbReference>
<dbReference type="PANTHER" id="PTHR28244:SF1">
    <property type="entry name" value="RNA POLYMERASE I-SPECIFIC TRANSCRIPTION INITIATION FACTOR RRN11"/>
    <property type="match status" value="1"/>
</dbReference>
<proteinExistence type="predicted"/>
<dbReference type="InterPro" id="IPR007224">
    <property type="entry name" value="TIF_Rrn11"/>
</dbReference>
<evidence type="ECO:0000256" key="1">
    <source>
        <dbReference type="SAM" id="MobiDB-lite"/>
    </source>
</evidence>
<dbReference type="GO" id="GO:0070860">
    <property type="term" value="C:RNA polymerase I core factor complex"/>
    <property type="evidence" value="ECO:0007669"/>
    <property type="project" value="TreeGrafter"/>
</dbReference>
<dbReference type="GO" id="GO:0042790">
    <property type="term" value="P:nucleolar large rRNA transcription by RNA polymerase I"/>
    <property type="evidence" value="ECO:0007669"/>
    <property type="project" value="TreeGrafter"/>
</dbReference>
<feature type="region of interest" description="Disordered" evidence="1">
    <location>
        <begin position="202"/>
        <end position="226"/>
    </location>
</feature>
<gene>
    <name evidence="2" type="ORF">K504DRAFT_387515</name>
</gene>
<dbReference type="InterPro" id="IPR053029">
    <property type="entry name" value="RNA_pol_I-specific_init_factor"/>
</dbReference>
<name>A0A6G1JZ41_9PLEO</name>
<dbReference type="GO" id="GO:0001164">
    <property type="term" value="F:RNA polymerase I core promoter sequence-specific DNA binding"/>
    <property type="evidence" value="ECO:0007669"/>
    <property type="project" value="InterPro"/>
</dbReference>
<feature type="compositionally biased region" description="Polar residues" evidence="1">
    <location>
        <begin position="1"/>
        <end position="19"/>
    </location>
</feature>
<dbReference type="Pfam" id="PF04090">
    <property type="entry name" value="Rrn11"/>
    <property type="match status" value="1"/>
</dbReference>